<organism evidence="1 2">
    <name type="scientific">Nitrospirillum amazonense</name>
    <dbReference type="NCBI Taxonomy" id="28077"/>
    <lineage>
        <taxon>Bacteria</taxon>
        <taxon>Pseudomonadati</taxon>
        <taxon>Pseudomonadota</taxon>
        <taxon>Alphaproteobacteria</taxon>
        <taxon>Rhodospirillales</taxon>
        <taxon>Azospirillaceae</taxon>
        <taxon>Nitrospirillum</taxon>
    </lineage>
</organism>
<comment type="caution">
    <text evidence="1">The sequence shown here is derived from an EMBL/GenBank/DDBJ whole genome shotgun (WGS) entry which is preliminary data.</text>
</comment>
<sequence>MGLGASLALAGCSGDDPMGPGPDQKMLQAACSLDLHTTRPTGTDVLSFYRIELPLTPVDVRRVESMVLADGRDTYYVRPKFNDQVCIGGDVAMVSLANGKVHVHYEIADLAHLDMVGKPVFTRLTLDDTFDYTPGQSVNRTAGGRYYGFLLK</sequence>
<evidence type="ECO:0000313" key="2">
    <source>
        <dbReference type="Proteomes" id="UP000315751"/>
    </source>
</evidence>
<keyword evidence="2" id="KW-1185">Reference proteome</keyword>
<dbReference type="EMBL" id="VITR01000001">
    <property type="protein sequence ID" value="TWB46097.1"/>
    <property type="molecule type" value="Genomic_DNA"/>
</dbReference>
<dbReference type="AlphaFoldDB" id="A0A560HI12"/>
<proteinExistence type="predicted"/>
<protein>
    <submittedName>
        <fullName evidence="1">Uncharacterized protein</fullName>
    </submittedName>
</protein>
<accession>A0A560HI12</accession>
<dbReference type="Proteomes" id="UP000315751">
    <property type="component" value="Unassembled WGS sequence"/>
</dbReference>
<evidence type="ECO:0000313" key="1">
    <source>
        <dbReference type="EMBL" id="TWB46097.1"/>
    </source>
</evidence>
<gene>
    <name evidence="1" type="ORF">FBZ90_101432</name>
</gene>
<reference evidence="1 2" key="1">
    <citation type="submission" date="2019-06" db="EMBL/GenBank/DDBJ databases">
        <title>Genomic Encyclopedia of Type Strains, Phase IV (KMG-V): Genome sequencing to study the core and pangenomes of soil and plant-associated prokaryotes.</title>
        <authorList>
            <person name="Whitman W."/>
        </authorList>
    </citation>
    <scope>NUCLEOTIDE SEQUENCE [LARGE SCALE GENOMIC DNA]</scope>
    <source>
        <strain evidence="1 2">BR 11622</strain>
    </source>
</reference>
<name>A0A560HI12_9PROT</name>